<feature type="non-terminal residue" evidence="1">
    <location>
        <position position="1"/>
    </location>
</feature>
<name>A0A0F9EXC4_9ZZZZ</name>
<sequence>DEEERSIQDYIEINLWAEVINEFGEVDPFPLRESVMLRPGNREGIMKFDIGLGPEDAFLMGLAPKINLSFDISYNAYDIFEDNRDVTIYLLDLRLEENPSSNTPDTIWSIYDNQFDTTNLGFTIMKEDVTIDDTKTGAISLGGTQNGEDYGIEVEFSYDPDISTYSINNESELYTLLALDAITPWKILNETGDTVTNWTQPYSSSNNLREQSIIQFGNNTNIDNYTAFKIIYKFDFDFGSNNYAQITLGRGNGLNLSWIEFDLPSGFLPRSEDSYSPMFVRYNHTINGTGTDTYILDYGIQNAGTVPWDESLFIIYNSSRPIASKDIFNDKPRITFSQSLASGQKVNVTYGVRSQYELGYGFQKVGKSYSDSVRLIYSDENIAPIIGSSPLGIYNTQDPSLYIGLDNSSSETLLELYNIPLLFAPELNFTFVLDPVVMDQISNFQGTDVNTLTIDFYYVVSGGYGSYYTDSIEIPLDYLEMELELESNSYFIHYSKDLQGIYEAFGAGSLDIYVSISQAGSSLNYIPYIILEQFDYMCDDHFIEMYSRMPVNSDGDLDVDAVISTPHWISV</sequence>
<dbReference type="EMBL" id="LAZR01032889">
    <property type="protein sequence ID" value="KKL49630.1"/>
    <property type="molecule type" value="Genomic_DNA"/>
</dbReference>
<feature type="non-terminal residue" evidence="1">
    <location>
        <position position="571"/>
    </location>
</feature>
<proteinExistence type="predicted"/>
<evidence type="ECO:0000313" key="1">
    <source>
        <dbReference type="EMBL" id="KKL49630.1"/>
    </source>
</evidence>
<accession>A0A0F9EXC4</accession>
<dbReference type="AlphaFoldDB" id="A0A0F9EXC4"/>
<gene>
    <name evidence="1" type="ORF">LCGC14_2313590</name>
</gene>
<reference evidence="1" key="1">
    <citation type="journal article" date="2015" name="Nature">
        <title>Complex archaea that bridge the gap between prokaryotes and eukaryotes.</title>
        <authorList>
            <person name="Spang A."/>
            <person name="Saw J.H."/>
            <person name="Jorgensen S.L."/>
            <person name="Zaremba-Niedzwiedzka K."/>
            <person name="Martijn J."/>
            <person name="Lind A.E."/>
            <person name="van Eijk R."/>
            <person name="Schleper C."/>
            <person name="Guy L."/>
            <person name="Ettema T.J."/>
        </authorList>
    </citation>
    <scope>NUCLEOTIDE SEQUENCE</scope>
</reference>
<protein>
    <submittedName>
        <fullName evidence="1">Uncharacterized protein</fullName>
    </submittedName>
</protein>
<comment type="caution">
    <text evidence="1">The sequence shown here is derived from an EMBL/GenBank/DDBJ whole genome shotgun (WGS) entry which is preliminary data.</text>
</comment>
<organism evidence="1">
    <name type="scientific">marine sediment metagenome</name>
    <dbReference type="NCBI Taxonomy" id="412755"/>
    <lineage>
        <taxon>unclassified sequences</taxon>
        <taxon>metagenomes</taxon>
        <taxon>ecological metagenomes</taxon>
    </lineage>
</organism>